<sequence length="117" mass="13622">MQNESVEIVQELSNISSLRAISISNPSRWRRLSFDCWRLEFFPSFLFNLTLVEESSFLSLSSHRESYFNIETNMPSLQMYGFENRCFPPAKMSPANELEKRSYSAKERNILPITSLG</sequence>
<keyword evidence="2" id="KW-1185">Reference proteome</keyword>
<organism evidence="1 2">
    <name type="scientific">Araneus ventricosus</name>
    <name type="common">Orbweaver spider</name>
    <name type="synonym">Epeira ventricosa</name>
    <dbReference type="NCBI Taxonomy" id="182803"/>
    <lineage>
        <taxon>Eukaryota</taxon>
        <taxon>Metazoa</taxon>
        <taxon>Ecdysozoa</taxon>
        <taxon>Arthropoda</taxon>
        <taxon>Chelicerata</taxon>
        <taxon>Arachnida</taxon>
        <taxon>Araneae</taxon>
        <taxon>Araneomorphae</taxon>
        <taxon>Entelegynae</taxon>
        <taxon>Araneoidea</taxon>
        <taxon>Araneidae</taxon>
        <taxon>Araneus</taxon>
    </lineage>
</organism>
<name>A0A4Y2FVU4_ARAVE</name>
<dbReference type="AlphaFoldDB" id="A0A4Y2FVU4"/>
<reference evidence="1 2" key="1">
    <citation type="journal article" date="2019" name="Sci. Rep.">
        <title>Orb-weaving spider Araneus ventricosus genome elucidates the spidroin gene catalogue.</title>
        <authorList>
            <person name="Kono N."/>
            <person name="Nakamura H."/>
            <person name="Ohtoshi R."/>
            <person name="Moran D.A.P."/>
            <person name="Shinohara A."/>
            <person name="Yoshida Y."/>
            <person name="Fujiwara M."/>
            <person name="Mori M."/>
            <person name="Tomita M."/>
            <person name="Arakawa K."/>
        </authorList>
    </citation>
    <scope>NUCLEOTIDE SEQUENCE [LARGE SCALE GENOMIC DNA]</scope>
</reference>
<evidence type="ECO:0000313" key="2">
    <source>
        <dbReference type="Proteomes" id="UP000499080"/>
    </source>
</evidence>
<gene>
    <name evidence="1" type="ORF">AVEN_56266_1</name>
</gene>
<evidence type="ECO:0000313" key="1">
    <source>
        <dbReference type="EMBL" id="GBM45423.1"/>
    </source>
</evidence>
<dbReference type="EMBL" id="BGPR01001100">
    <property type="protein sequence ID" value="GBM45423.1"/>
    <property type="molecule type" value="Genomic_DNA"/>
</dbReference>
<protein>
    <submittedName>
        <fullName evidence="1">Uncharacterized protein</fullName>
    </submittedName>
</protein>
<dbReference type="Proteomes" id="UP000499080">
    <property type="component" value="Unassembled WGS sequence"/>
</dbReference>
<accession>A0A4Y2FVU4</accession>
<proteinExistence type="predicted"/>
<comment type="caution">
    <text evidence="1">The sequence shown here is derived from an EMBL/GenBank/DDBJ whole genome shotgun (WGS) entry which is preliminary data.</text>
</comment>